<evidence type="ECO:0000313" key="3">
    <source>
        <dbReference type="Proteomes" id="UP000308744"/>
    </source>
</evidence>
<sequence>MAINLTAIFQVRDHQGTSRLRRIIQMMDRMNRTSRTTSESMSRSQTAVNRLGSAVSSTSNRMNGFSTSISRLHVGSNGLSASFGGLQSTLVGLASAYIGANGAAKLLNATIGQAAQFEQSKAIIQAAFQDNGATKQYMKMVDKIAIDSPLLNSGDMFAGSKGLLTLTKDMGQLEKSWKLVERLIASDPTKSIDDAVRGLRELASGDTISLRDVFNLDKNILNDVKGGSFEEQLAGVDKALNKMNITQKTVEAMGSTTLGRWNSLKERVGTLFRDAGDKSNTKLGDFLKRINDSIDKLDVKSISDKLGNFLGKATDKAITLYDAFMKWRKPIAYAAGAVGTFVAVLAVVGTISALANPVGLIAAGIAAAAVGVKALYDNSETFRGIIDSIVGKVKSLVDAFKAGGTSGLIDAIFPPDIATKLNGIIEGIKTKISELVSAFKTGGIGGVFDEIFGKGSFETVKTKFEEVKTYVTEKVTQLSSVFGRLKEAFTQVWTTISSIISNLWTVIQPYLSGLWNLLQILGDVAVLVFNNVIAPALSFVAQLFSTLWTIAQPIINAIANGFELLSSVIKWLWDNVLAPLVEFILTGVKNAFDTFSGALSGVQGWFESLSGWISTAYGHVKDFANFISSVKMPDWISKGISSTVSFVGDMLGGGVKPDGSHYHGLNNVPYDNYLSYLHKGEMVLPRFEAEAYRSMISGKTHSSGVDDVSYNSTGVGITNNSTYNSYNTANTPRNEKSTPSVVTIKPTINMPGMVVREEADVRKLSDAVAEKIVEKVLEKRGVFVY</sequence>
<accession>A0A4U2Z1E4</accession>
<name>A0A4U2Z1E4_9BACI</name>
<dbReference type="Proteomes" id="UP000308744">
    <property type="component" value="Unassembled WGS sequence"/>
</dbReference>
<keyword evidence="1" id="KW-1133">Transmembrane helix</keyword>
<dbReference type="AlphaFoldDB" id="A0A4U2Z1E4"/>
<comment type="caution">
    <text evidence="2">The sequence shown here is derived from an EMBL/GenBank/DDBJ whole genome shotgun (WGS) entry which is preliminary data.</text>
</comment>
<keyword evidence="1" id="KW-0812">Transmembrane</keyword>
<protein>
    <submittedName>
        <fullName evidence="2">Phage tail tape measure protein</fullName>
    </submittedName>
</protein>
<evidence type="ECO:0000313" key="2">
    <source>
        <dbReference type="EMBL" id="TKI67916.1"/>
    </source>
</evidence>
<keyword evidence="1" id="KW-0472">Membrane</keyword>
<organism evidence="2 3">
    <name type="scientific">Lysinibacillus mangiferihumi</name>
    <dbReference type="NCBI Taxonomy" id="1130819"/>
    <lineage>
        <taxon>Bacteria</taxon>
        <taxon>Bacillati</taxon>
        <taxon>Bacillota</taxon>
        <taxon>Bacilli</taxon>
        <taxon>Bacillales</taxon>
        <taxon>Bacillaceae</taxon>
        <taxon>Lysinibacillus</taxon>
    </lineage>
</organism>
<proteinExistence type="predicted"/>
<evidence type="ECO:0000256" key="1">
    <source>
        <dbReference type="SAM" id="Phobius"/>
    </source>
</evidence>
<keyword evidence="3" id="KW-1185">Reference proteome</keyword>
<feature type="transmembrane region" description="Helical" evidence="1">
    <location>
        <begin position="331"/>
        <end position="352"/>
    </location>
</feature>
<gene>
    <name evidence="2" type="ORF">FC756_12090</name>
</gene>
<reference evidence="2 3" key="1">
    <citation type="submission" date="2019-04" db="EMBL/GenBank/DDBJ databases">
        <title>Lysinibacillus genome sequencing.</title>
        <authorList>
            <person name="Dunlap C."/>
        </authorList>
    </citation>
    <scope>NUCLEOTIDE SEQUENCE [LARGE SCALE GENOMIC DNA]</scope>
    <source>
        <strain evidence="2 3">CCTCC AB 2010389</strain>
    </source>
</reference>
<dbReference type="RefSeq" id="WP_107895488.1">
    <property type="nucleotide sequence ID" value="NZ_PYWM01000010.1"/>
</dbReference>
<dbReference type="EMBL" id="SZPU01000042">
    <property type="protein sequence ID" value="TKI67916.1"/>
    <property type="molecule type" value="Genomic_DNA"/>
</dbReference>